<comment type="caution">
    <text evidence="1">The sequence shown here is derived from an EMBL/GenBank/DDBJ whole genome shotgun (WGS) entry which is preliminary data.</text>
</comment>
<sequence length="117" mass="12206">MHGFFRGGVAKEDVVAPPVNAKKETALDFLTNSKGQASACGVLRNSDDEGLPGSSGSCMQSCGHVYKVKTGEADAHEAISSHTSLDKLAKLAIGPDYTPPVEVTAHISNDAMGTKFE</sequence>
<keyword evidence="2" id="KW-1185">Reference proteome</keyword>
<organism evidence="1 2">
    <name type="scientific">Hibiscus sabdariffa</name>
    <name type="common">roselle</name>
    <dbReference type="NCBI Taxonomy" id="183260"/>
    <lineage>
        <taxon>Eukaryota</taxon>
        <taxon>Viridiplantae</taxon>
        <taxon>Streptophyta</taxon>
        <taxon>Embryophyta</taxon>
        <taxon>Tracheophyta</taxon>
        <taxon>Spermatophyta</taxon>
        <taxon>Magnoliopsida</taxon>
        <taxon>eudicotyledons</taxon>
        <taxon>Gunneridae</taxon>
        <taxon>Pentapetalae</taxon>
        <taxon>rosids</taxon>
        <taxon>malvids</taxon>
        <taxon>Malvales</taxon>
        <taxon>Malvaceae</taxon>
        <taxon>Malvoideae</taxon>
        <taxon>Hibiscus</taxon>
    </lineage>
</organism>
<proteinExistence type="predicted"/>
<evidence type="ECO:0000313" key="2">
    <source>
        <dbReference type="Proteomes" id="UP001396334"/>
    </source>
</evidence>
<gene>
    <name evidence="1" type="ORF">V6N11_038138</name>
</gene>
<dbReference type="EMBL" id="JBBPBN010000013">
    <property type="protein sequence ID" value="KAK9025269.1"/>
    <property type="molecule type" value="Genomic_DNA"/>
</dbReference>
<evidence type="ECO:0000313" key="1">
    <source>
        <dbReference type="EMBL" id="KAK9025269.1"/>
    </source>
</evidence>
<reference evidence="1 2" key="1">
    <citation type="journal article" date="2024" name="G3 (Bethesda)">
        <title>Genome assembly of Hibiscus sabdariffa L. provides insights into metabolisms of medicinal natural products.</title>
        <authorList>
            <person name="Kim T."/>
        </authorList>
    </citation>
    <scope>NUCLEOTIDE SEQUENCE [LARGE SCALE GENOMIC DNA]</scope>
    <source>
        <strain evidence="1">TK-2024</strain>
        <tissue evidence="1">Old leaves</tissue>
    </source>
</reference>
<accession>A0ABR2SJR5</accession>
<protein>
    <submittedName>
        <fullName evidence="1">Uncharacterized protein</fullName>
    </submittedName>
</protein>
<dbReference type="Proteomes" id="UP001396334">
    <property type="component" value="Unassembled WGS sequence"/>
</dbReference>
<name>A0ABR2SJR5_9ROSI</name>